<sequence>MRTTRITQDFYFAELDISANASFDTIIKFIAKIQEIKPVISWRRLSANLMFQRPKTGSQSQSVSNSSMGNVPETTLMFSGNLRVVVYENSSAAQNEAQKKAKTDDASAAASASKPSKEAAEAPVGGTDKQPPPSPANPGNGTPPPPPPGKMNEGPPLEEGEPQ</sequence>
<evidence type="ECO:0000313" key="2">
    <source>
        <dbReference type="EMBL" id="MPN51886.1"/>
    </source>
</evidence>
<name>A0A645ILH9_9ZZZZ</name>
<accession>A0A645ILH9</accession>
<gene>
    <name evidence="2" type="ORF">SDC9_199536</name>
</gene>
<organism evidence="2">
    <name type="scientific">bioreactor metagenome</name>
    <dbReference type="NCBI Taxonomy" id="1076179"/>
    <lineage>
        <taxon>unclassified sequences</taxon>
        <taxon>metagenomes</taxon>
        <taxon>ecological metagenomes</taxon>
    </lineage>
</organism>
<evidence type="ECO:0000256" key="1">
    <source>
        <dbReference type="SAM" id="MobiDB-lite"/>
    </source>
</evidence>
<comment type="caution">
    <text evidence="2">The sequence shown here is derived from an EMBL/GenBank/DDBJ whole genome shotgun (WGS) entry which is preliminary data.</text>
</comment>
<feature type="region of interest" description="Disordered" evidence="1">
    <location>
        <begin position="92"/>
        <end position="163"/>
    </location>
</feature>
<dbReference type="AlphaFoldDB" id="A0A645ILH9"/>
<protein>
    <submittedName>
        <fullName evidence="2">Uncharacterized protein</fullName>
    </submittedName>
</protein>
<dbReference type="EMBL" id="VSSQ01117436">
    <property type="protein sequence ID" value="MPN51886.1"/>
    <property type="molecule type" value="Genomic_DNA"/>
</dbReference>
<feature type="compositionally biased region" description="Pro residues" evidence="1">
    <location>
        <begin position="130"/>
        <end position="149"/>
    </location>
</feature>
<reference evidence="2" key="1">
    <citation type="submission" date="2019-08" db="EMBL/GenBank/DDBJ databases">
        <authorList>
            <person name="Kucharzyk K."/>
            <person name="Murdoch R.W."/>
            <person name="Higgins S."/>
            <person name="Loffler F."/>
        </authorList>
    </citation>
    <scope>NUCLEOTIDE SEQUENCE</scope>
</reference>
<proteinExistence type="predicted"/>